<dbReference type="PROSITE" id="PS50853">
    <property type="entry name" value="FN3"/>
    <property type="match status" value="4"/>
</dbReference>
<feature type="region of interest" description="Disordered" evidence="3">
    <location>
        <begin position="725"/>
        <end position="747"/>
    </location>
</feature>
<sequence>MTDQQIMSSGDFGDESGPNSMRLADTDRVNISPVMMRSGFNEYRSTVNFTTLSSIEDSGTYTCIVTIVPAPAYEYVNTSDTNYMNVNFTVTDPMIGSFSASPDSFLGLETVVSCPDSDPYDNFTLTCTATKPTIVIPDLVIAWTHNSAMETGTVTTTEESMTTTVTNTLNFTNSTASDSGTYTCTASITIPDSTDITTSEESTVTVRPQSLPVAATNVMATPGNISVVAIATAVIFFLVPNIAYAPETYSVKYTGMTLQTTEQTSNIRMSSDNITAINQEFTIMLAGLEEDNTYTYTVDSTNCLGTTSTVGMTFRTLPTLPVASPLNCANITFLPRNVTLTWTEPALIDQNGAPVGYNLTCMNTNGVSVNGLSPTQTSMNTMFTINDVMPFTGYTCSLSFINVVGEGPSTQCTFETAQDTPDDGPQNFASAPTMTTVTFTWSRPSIPNGIITGYQLKVANTYTNNDTVYDISVSPDQTNITQIVDMEGFFSAFRSYFATVTARTIIGFGPISNISGRTLPDTSSPPLLVTRDITISGTIFTTLPSVNNHTINVTWYPPTTPNGRIMNYTIDVDGYTNGNNLIRRTITDVDDKYSFMELITNTTVLKPGIPYNVTLAAYNEFGRGMQVGVTVFTRVLTPSVSPSNVQAVRSDDGTNMTITWDKVSLEQARGFFEYTIRLTRSSKKRQGEDTIRVPFTETSYTATDLDDQATYSVSMGLSVDDGSGQGPIAGPTSPPIEISSPASTAPPTTSSNISTIIGIVVGVVLALLLIVLIVVIIIFIVRRGKQADKFTVGGKPKKKDLFELLESNPLTPTATSSFRQLDDGPDANGASAPVVTGADGQEDDDVKEKPDDRLDEEM</sequence>
<keyword evidence="4" id="KW-0472">Membrane</keyword>
<dbReference type="SMART" id="SM00409">
    <property type="entry name" value="IG"/>
    <property type="match status" value="1"/>
</dbReference>
<dbReference type="InterPro" id="IPR003961">
    <property type="entry name" value="FN3_dom"/>
</dbReference>
<keyword evidence="8" id="KW-1185">Reference proteome</keyword>
<dbReference type="PANTHER" id="PTHR24051:SF9">
    <property type="entry name" value="FIBRONECTIN TYPE-III DOMAIN-CONTAINING PROTEIN"/>
    <property type="match status" value="1"/>
</dbReference>
<dbReference type="InterPro" id="IPR007110">
    <property type="entry name" value="Ig-like_dom"/>
</dbReference>
<dbReference type="RefSeq" id="XP_011408364.2">
    <property type="nucleotide sequence ID" value="XM_011410062.2"/>
</dbReference>
<feature type="domain" description="Fibronectin type-III" evidence="6">
    <location>
        <begin position="424"/>
        <end position="522"/>
    </location>
</feature>
<dbReference type="Gene3D" id="2.60.40.10">
    <property type="entry name" value="Immunoglobulins"/>
    <property type="match status" value="5"/>
</dbReference>
<dbReference type="Proteomes" id="UP000007879">
    <property type="component" value="Unassembled WGS sequence"/>
</dbReference>
<dbReference type="InterPro" id="IPR013783">
    <property type="entry name" value="Ig-like_fold"/>
</dbReference>
<organism evidence="7 8">
    <name type="scientific">Amphimedon queenslandica</name>
    <name type="common">Sponge</name>
    <dbReference type="NCBI Taxonomy" id="400682"/>
    <lineage>
        <taxon>Eukaryota</taxon>
        <taxon>Metazoa</taxon>
        <taxon>Porifera</taxon>
        <taxon>Demospongiae</taxon>
        <taxon>Heteroscleromorpha</taxon>
        <taxon>Haplosclerida</taxon>
        <taxon>Niphatidae</taxon>
        <taxon>Amphimedon</taxon>
    </lineage>
</organism>
<feature type="transmembrane region" description="Helical" evidence="4">
    <location>
        <begin position="756"/>
        <end position="781"/>
    </location>
</feature>
<dbReference type="CDD" id="cd00096">
    <property type="entry name" value="Ig"/>
    <property type="match status" value="1"/>
</dbReference>
<dbReference type="Pfam" id="PF13927">
    <property type="entry name" value="Ig_3"/>
    <property type="match status" value="1"/>
</dbReference>
<feature type="region of interest" description="Disordered" evidence="3">
    <location>
        <begin position="1"/>
        <end position="25"/>
    </location>
</feature>
<evidence type="ECO:0000256" key="1">
    <source>
        <dbReference type="ARBA" id="ARBA00022737"/>
    </source>
</evidence>
<protein>
    <submittedName>
        <fullName evidence="7">Uncharacterized protein</fullName>
    </submittedName>
</protein>
<reference evidence="8" key="1">
    <citation type="journal article" date="2010" name="Nature">
        <title>The Amphimedon queenslandica genome and the evolution of animal complexity.</title>
        <authorList>
            <person name="Srivastava M."/>
            <person name="Simakov O."/>
            <person name="Chapman J."/>
            <person name="Fahey B."/>
            <person name="Gauthier M.E."/>
            <person name="Mitros T."/>
            <person name="Richards G.S."/>
            <person name="Conaco C."/>
            <person name="Dacre M."/>
            <person name="Hellsten U."/>
            <person name="Larroux C."/>
            <person name="Putnam N.H."/>
            <person name="Stanke M."/>
            <person name="Adamska M."/>
            <person name="Darling A."/>
            <person name="Degnan S.M."/>
            <person name="Oakley T.H."/>
            <person name="Plachetzki D.C."/>
            <person name="Zhai Y."/>
            <person name="Adamski M."/>
            <person name="Calcino A."/>
            <person name="Cummins S.F."/>
            <person name="Goodstein D.M."/>
            <person name="Harris C."/>
            <person name="Jackson D.J."/>
            <person name="Leys S.P."/>
            <person name="Shu S."/>
            <person name="Woodcroft B.J."/>
            <person name="Vervoort M."/>
            <person name="Kosik K.S."/>
            <person name="Manning G."/>
            <person name="Degnan B.M."/>
            <person name="Rokhsar D.S."/>
        </authorList>
    </citation>
    <scope>NUCLEOTIDE SEQUENCE [LARGE SCALE GENOMIC DNA]</scope>
</reference>
<keyword evidence="4" id="KW-1133">Transmembrane helix</keyword>
<evidence type="ECO:0000256" key="4">
    <source>
        <dbReference type="SAM" id="Phobius"/>
    </source>
</evidence>
<dbReference type="CDD" id="cd00063">
    <property type="entry name" value="FN3"/>
    <property type="match status" value="3"/>
</dbReference>
<dbReference type="KEGG" id="aqu:105315416"/>
<dbReference type="SUPFAM" id="SSF49265">
    <property type="entry name" value="Fibronectin type III"/>
    <property type="match status" value="2"/>
</dbReference>
<feature type="domain" description="Fibronectin type-III" evidence="6">
    <location>
        <begin position="641"/>
        <end position="743"/>
    </location>
</feature>
<feature type="domain" description="Fibronectin type-III" evidence="6">
    <location>
        <begin position="322"/>
        <end position="423"/>
    </location>
</feature>
<dbReference type="InterPro" id="IPR036116">
    <property type="entry name" value="FN3_sf"/>
</dbReference>
<dbReference type="GeneID" id="105315416"/>
<feature type="domain" description="Fibronectin type-III" evidence="6">
    <location>
        <begin position="536"/>
        <end position="640"/>
    </location>
</feature>
<feature type="domain" description="Ig-like" evidence="5">
    <location>
        <begin position="102"/>
        <end position="205"/>
    </location>
</feature>
<keyword evidence="4" id="KW-0812">Transmembrane</keyword>
<keyword evidence="1" id="KW-0677">Repeat</keyword>
<dbReference type="InterPro" id="IPR051622">
    <property type="entry name" value="R-tyr_protein_phosphatases"/>
</dbReference>
<dbReference type="InterPro" id="IPR036179">
    <property type="entry name" value="Ig-like_dom_sf"/>
</dbReference>
<accession>A0AAN0IST5</accession>
<evidence type="ECO:0000313" key="7">
    <source>
        <dbReference type="EnsemblMetazoa" id="XP_011408364.2"/>
    </source>
</evidence>
<dbReference type="SUPFAM" id="SSF48726">
    <property type="entry name" value="Immunoglobulin"/>
    <property type="match status" value="1"/>
</dbReference>
<reference evidence="7" key="2">
    <citation type="submission" date="2024-06" db="UniProtKB">
        <authorList>
            <consortium name="EnsemblMetazoa"/>
        </authorList>
    </citation>
    <scope>IDENTIFICATION</scope>
</reference>
<evidence type="ECO:0000259" key="5">
    <source>
        <dbReference type="PROSITE" id="PS50835"/>
    </source>
</evidence>
<name>A0AAN0IST5_AMPQE</name>
<dbReference type="SMART" id="SM00060">
    <property type="entry name" value="FN3"/>
    <property type="match status" value="5"/>
</dbReference>
<feature type="region of interest" description="Disordered" evidence="3">
    <location>
        <begin position="812"/>
        <end position="858"/>
    </location>
</feature>
<dbReference type="PROSITE" id="PS50835">
    <property type="entry name" value="IG_LIKE"/>
    <property type="match status" value="1"/>
</dbReference>
<dbReference type="InterPro" id="IPR003599">
    <property type="entry name" value="Ig_sub"/>
</dbReference>
<dbReference type="AlphaFoldDB" id="A0AAN0IST5"/>
<evidence type="ECO:0000313" key="8">
    <source>
        <dbReference type="Proteomes" id="UP000007879"/>
    </source>
</evidence>
<evidence type="ECO:0000256" key="3">
    <source>
        <dbReference type="SAM" id="MobiDB-lite"/>
    </source>
</evidence>
<evidence type="ECO:0000259" key="6">
    <source>
        <dbReference type="PROSITE" id="PS50853"/>
    </source>
</evidence>
<keyword evidence="2" id="KW-1015">Disulfide bond</keyword>
<evidence type="ECO:0000256" key="2">
    <source>
        <dbReference type="ARBA" id="ARBA00023157"/>
    </source>
</evidence>
<feature type="compositionally biased region" description="Low complexity" evidence="3">
    <location>
        <begin position="735"/>
        <end position="747"/>
    </location>
</feature>
<proteinExistence type="predicted"/>
<dbReference type="PANTHER" id="PTHR24051">
    <property type="entry name" value="SUSHI DOMAIN-CONTAINING PROTEIN 1"/>
    <property type="match status" value="1"/>
</dbReference>
<dbReference type="EnsemblMetazoa" id="XM_011410062.2">
    <property type="protein sequence ID" value="XP_011408364.2"/>
    <property type="gene ID" value="LOC105315416"/>
</dbReference>
<dbReference type="Pfam" id="PF00041">
    <property type="entry name" value="fn3"/>
    <property type="match status" value="2"/>
</dbReference>